<dbReference type="EMBL" id="FNSN01000003">
    <property type="protein sequence ID" value="SEC13910.1"/>
    <property type="molecule type" value="Genomic_DNA"/>
</dbReference>
<organism evidence="11 12">
    <name type="scientific">Arthrobacter woluwensis</name>
    <dbReference type="NCBI Taxonomy" id="156980"/>
    <lineage>
        <taxon>Bacteria</taxon>
        <taxon>Bacillati</taxon>
        <taxon>Actinomycetota</taxon>
        <taxon>Actinomycetes</taxon>
        <taxon>Micrococcales</taxon>
        <taxon>Micrococcaceae</taxon>
        <taxon>Arthrobacter</taxon>
    </lineage>
</organism>
<keyword evidence="7" id="KW-0408">Iron</keyword>
<dbReference type="Proteomes" id="UP000182652">
    <property type="component" value="Unassembled WGS sequence"/>
</dbReference>
<evidence type="ECO:0000256" key="4">
    <source>
        <dbReference type="ARBA" id="ARBA00022679"/>
    </source>
</evidence>
<keyword evidence="8" id="KW-0411">Iron-sulfur</keyword>
<dbReference type="InterPro" id="IPR029063">
    <property type="entry name" value="SAM-dependent_MTases_sf"/>
</dbReference>
<dbReference type="NCBIfam" id="TIGR02085">
    <property type="entry name" value="meth_trns_rumB"/>
    <property type="match status" value="1"/>
</dbReference>
<proteinExistence type="inferred from homology"/>
<feature type="binding site" evidence="9">
    <location>
        <position position="306"/>
    </location>
    <ligand>
        <name>S-adenosyl-L-methionine</name>
        <dbReference type="ChEBI" id="CHEBI:59789"/>
    </ligand>
</feature>
<keyword evidence="12" id="KW-1185">Reference proteome</keyword>
<feature type="binding site" evidence="9">
    <location>
        <position position="240"/>
    </location>
    <ligand>
        <name>S-adenosyl-L-methionine</name>
        <dbReference type="ChEBI" id="CHEBI:59789"/>
    </ligand>
</feature>
<dbReference type="AlphaFoldDB" id="A0A1H4Q305"/>
<dbReference type="InterPro" id="IPR030390">
    <property type="entry name" value="MeTrfase_TrmA_AS"/>
</dbReference>
<dbReference type="PANTHER" id="PTHR11061:SF30">
    <property type="entry name" value="TRNA (URACIL(54)-C(5))-METHYLTRANSFERASE"/>
    <property type="match status" value="1"/>
</dbReference>
<dbReference type="InterPro" id="IPR030391">
    <property type="entry name" value="MeTrfase_TrmA_CS"/>
</dbReference>
<accession>A0A1H4Q305</accession>
<dbReference type="CDD" id="cd02440">
    <property type="entry name" value="AdoMet_MTases"/>
    <property type="match status" value="1"/>
</dbReference>
<keyword evidence="4 9" id="KW-0808">Transferase</keyword>
<evidence type="ECO:0000313" key="11">
    <source>
        <dbReference type="EMBL" id="SEC13910.1"/>
    </source>
</evidence>
<dbReference type="STRING" id="156980.SAMN04489745_2166"/>
<dbReference type="Gene3D" id="2.40.50.1070">
    <property type="match status" value="1"/>
</dbReference>
<keyword evidence="6" id="KW-0479">Metal-binding</keyword>
<sequence length="376" mass="40782">MQCDYFDAGTCRSCTEMGVPYPTQVARKEEHLRRQLGAFPGIEWLPSFTAAESGFRNKAKMVISGDPGSPTLGILDTDGLGVDLRACGLCSPGLTAAFPVLADFISTTGLIPYDVPRRRGEVKYLIVTESPDGELMVRFVLRSTRQLAQLRDALPRLQAALPAAVVVSANIHPEHKATLEGDEEIILTAQESLPMRLDALTLHLRTRSFFQTNTAVARELYRQGTAWVDEVGPSTLWDLYCGVGGFALHAARADREVTGIEVSAEAVASARLSASDAGLPHTGFVAADATAFVRDAVELPELVIVNPPRRGLGAELASLLEDSEVRHVLYSSCNAVSLGKDLTRMPGLAPVKARLMDMFPQSHHYETMVLLERRAA</sequence>
<evidence type="ECO:0000256" key="5">
    <source>
        <dbReference type="ARBA" id="ARBA00022691"/>
    </source>
</evidence>
<keyword evidence="3 9" id="KW-0489">Methyltransferase</keyword>
<dbReference type="GO" id="GO:0070041">
    <property type="term" value="F:rRNA (uridine-C5-)-methyltransferase activity"/>
    <property type="evidence" value="ECO:0007669"/>
    <property type="project" value="TreeGrafter"/>
</dbReference>
<dbReference type="RefSeq" id="WP_066212532.1">
    <property type="nucleotide sequence ID" value="NZ_FNSN01000003.1"/>
</dbReference>
<dbReference type="SUPFAM" id="SSF53335">
    <property type="entry name" value="S-adenosyl-L-methionine-dependent methyltransferases"/>
    <property type="match status" value="1"/>
</dbReference>
<protein>
    <submittedName>
        <fullName evidence="11">23S rRNA m(5)U-747 methyltransferase</fullName>
    </submittedName>
</protein>
<dbReference type="InterPro" id="IPR010280">
    <property type="entry name" value="U5_MeTrfase_fam"/>
</dbReference>
<dbReference type="Pfam" id="PF05958">
    <property type="entry name" value="tRNA_U5-meth_tr"/>
    <property type="match status" value="1"/>
</dbReference>
<name>A0A1H4Q305_9MICC</name>
<gene>
    <name evidence="11" type="ORF">SAMN04489745_2166</name>
</gene>
<comment type="similarity">
    <text evidence="9">Belongs to the class I-like SAM-binding methyltransferase superfamily. RNA M5U methyltransferase family.</text>
</comment>
<feature type="binding site" evidence="9">
    <location>
        <position position="211"/>
    </location>
    <ligand>
        <name>S-adenosyl-L-methionine</name>
        <dbReference type="ChEBI" id="CHEBI:59789"/>
    </ligand>
</feature>
<dbReference type="GO" id="GO:0051539">
    <property type="term" value="F:4 iron, 4 sulfur cluster binding"/>
    <property type="evidence" value="ECO:0007669"/>
    <property type="project" value="UniProtKB-KW"/>
</dbReference>
<evidence type="ECO:0000256" key="6">
    <source>
        <dbReference type="ARBA" id="ARBA00022723"/>
    </source>
</evidence>
<dbReference type="GO" id="GO:0046872">
    <property type="term" value="F:metal ion binding"/>
    <property type="evidence" value="ECO:0007669"/>
    <property type="project" value="UniProtKB-KW"/>
</dbReference>
<dbReference type="PROSITE" id="PS01230">
    <property type="entry name" value="TRMA_1"/>
    <property type="match status" value="1"/>
</dbReference>
<dbReference type="Gene3D" id="3.40.50.150">
    <property type="entry name" value="Vaccinia Virus protein VP39"/>
    <property type="match status" value="1"/>
</dbReference>
<keyword evidence="2" id="KW-0698">rRNA processing</keyword>
<evidence type="ECO:0000313" key="12">
    <source>
        <dbReference type="Proteomes" id="UP000182652"/>
    </source>
</evidence>
<evidence type="ECO:0000256" key="2">
    <source>
        <dbReference type="ARBA" id="ARBA00022552"/>
    </source>
</evidence>
<evidence type="ECO:0000256" key="7">
    <source>
        <dbReference type="ARBA" id="ARBA00023004"/>
    </source>
</evidence>
<keyword evidence="5 9" id="KW-0949">S-adenosyl-L-methionine</keyword>
<evidence type="ECO:0000256" key="10">
    <source>
        <dbReference type="PROSITE-ProRule" id="PRU10015"/>
    </source>
</evidence>
<dbReference type="InterPro" id="IPR011825">
    <property type="entry name" value="23SrRNA_MeTrfase_RlmC"/>
</dbReference>
<dbReference type="PANTHER" id="PTHR11061">
    <property type="entry name" value="RNA M5U METHYLTRANSFERASE"/>
    <property type="match status" value="1"/>
</dbReference>
<dbReference type="GO" id="GO:0070475">
    <property type="term" value="P:rRNA base methylation"/>
    <property type="evidence" value="ECO:0007669"/>
    <property type="project" value="TreeGrafter"/>
</dbReference>
<feature type="active site" description="Nucleophile" evidence="9">
    <location>
        <position position="333"/>
    </location>
</feature>
<dbReference type="PROSITE" id="PS51687">
    <property type="entry name" value="SAM_MT_RNA_M5U"/>
    <property type="match status" value="1"/>
</dbReference>
<keyword evidence="1" id="KW-0004">4Fe-4S</keyword>
<dbReference type="PROSITE" id="PS01231">
    <property type="entry name" value="TRMA_2"/>
    <property type="match status" value="1"/>
</dbReference>
<reference evidence="11 12" key="1">
    <citation type="submission" date="2016-10" db="EMBL/GenBank/DDBJ databases">
        <authorList>
            <person name="de Groot N.N."/>
        </authorList>
    </citation>
    <scope>NUCLEOTIDE SEQUENCE [LARGE SCALE GENOMIC DNA]</scope>
    <source>
        <strain evidence="11 12">DSM 10495</strain>
    </source>
</reference>
<evidence type="ECO:0000256" key="8">
    <source>
        <dbReference type="ARBA" id="ARBA00023014"/>
    </source>
</evidence>
<evidence type="ECO:0000256" key="9">
    <source>
        <dbReference type="PROSITE-ProRule" id="PRU01024"/>
    </source>
</evidence>
<evidence type="ECO:0000256" key="3">
    <source>
        <dbReference type="ARBA" id="ARBA00022603"/>
    </source>
</evidence>
<dbReference type="NCBIfam" id="NF002909">
    <property type="entry name" value="PRK03522.2-1"/>
    <property type="match status" value="1"/>
</dbReference>
<feature type="active site" evidence="10">
    <location>
        <position position="333"/>
    </location>
</feature>
<evidence type="ECO:0000256" key="1">
    <source>
        <dbReference type="ARBA" id="ARBA00022485"/>
    </source>
</evidence>
<feature type="binding site" evidence="9">
    <location>
        <position position="261"/>
    </location>
    <ligand>
        <name>S-adenosyl-L-methionine</name>
        <dbReference type="ChEBI" id="CHEBI:59789"/>
    </ligand>
</feature>